<keyword evidence="4" id="KW-1185">Reference proteome</keyword>
<dbReference type="InterPro" id="IPR039068">
    <property type="entry name" value="PqqC-like"/>
</dbReference>
<dbReference type="InterPro" id="IPR016084">
    <property type="entry name" value="Haem_Oase-like_multi-hlx"/>
</dbReference>
<dbReference type="Gene3D" id="1.20.910.10">
    <property type="entry name" value="Heme oxygenase-like"/>
    <property type="match status" value="1"/>
</dbReference>
<dbReference type="SMART" id="SM01236">
    <property type="entry name" value="Haem_oxygenase_2"/>
    <property type="match status" value="1"/>
</dbReference>
<sequence>MELQRNNDTVQRIGNRFEAFVSKHAIWQNPLLKACQNNELSQADYGYIIAQHFYYSKGFTRLIAALMVNCDDDKFRAELSQNLWEEAGEEDSTERHSNLLRKMLSNVFGVNDPDNSQFQDYTLHYFEDCLHFLKHSNCIGGAAFLGWGTEGVVAEIYSYLFNGLTQLGVNEQELAYLSIHMECDDEHAAVIENIALSQCNGDLDKHSHEIEAAIDRALTLRDRYFTALYRDITKVKLNPLMDNILKKAAYRNIDDVCAYSLKQSSGDALYNNKENSSNINFTVSRFNIGSEVMDPRLLEIPQGCKNEQHQHAHESIFYILSGAGRVHLGTRTIEMQAGDLVYVPRWIKHYSENIGNEKLRVLALTDFGLTKLFPQNTDFSYRKKIAAIT</sequence>
<gene>
    <name evidence="3" type="ORF">SG35_028415</name>
</gene>
<dbReference type="KEGG" id="tact:SG35_028415"/>
<evidence type="ECO:0000259" key="2">
    <source>
        <dbReference type="Pfam" id="PF07883"/>
    </source>
</evidence>
<dbReference type="PANTHER" id="PTHR40279:SF3">
    <property type="entry name" value="4-AMINOBENZOATE SYNTHASE"/>
    <property type="match status" value="1"/>
</dbReference>
<dbReference type="PANTHER" id="PTHR40279">
    <property type="entry name" value="PQQC-LIKE PROTEIN"/>
    <property type="match status" value="1"/>
</dbReference>
<evidence type="ECO:0000313" key="4">
    <source>
        <dbReference type="Proteomes" id="UP000032568"/>
    </source>
</evidence>
<dbReference type="Pfam" id="PF14518">
    <property type="entry name" value="Haem_oxygenas_2"/>
    <property type="match status" value="1"/>
</dbReference>
<dbReference type="InterPro" id="IPR011051">
    <property type="entry name" value="RmlC_Cupin_sf"/>
</dbReference>
<evidence type="ECO:0000256" key="1">
    <source>
        <dbReference type="ARBA" id="ARBA00023002"/>
    </source>
</evidence>
<dbReference type="Pfam" id="PF07883">
    <property type="entry name" value="Cupin_2"/>
    <property type="match status" value="1"/>
</dbReference>
<dbReference type="EMBL" id="CP059735">
    <property type="protein sequence ID" value="WDD99094.1"/>
    <property type="molecule type" value="Genomic_DNA"/>
</dbReference>
<dbReference type="RefSeq" id="WP_044833118.1">
    <property type="nucleotide sequence ID" value="NZ_CP059735.1"/>
</dbReference>
<accession>A0AAE9YPW7</accession>
<evidence type="ECO:0000313" key="3">
    <source>
        <dbReference type="EMBL" id="WDD99094.1"/>
    </source>
</evidence>
<dbReference type="SUPFAM" id="SSF48613">
    <property type="entry name" value="Heme oxygenase-like"/>
    <property type="match status" value="1"/>
</dbReference>
<dbReference type="Gene3D" id="2.60.120.10">
    <property type="entry name" value="Jelly Rolls"/>
    <property type="match status" value="1"/>
</dbReference>
<proteinExistence type="predicted"/>
<dbReference type="InterPro" id="IPR014710">
    <property type="entry name" value="RmlC-like_jellyroll"/>
</dbReference>
<name>A0AAE9YPW7_9GAMM</name>
<dbReference type="InterPro" id="IPR013096">
    <property type="entry name" value="Cupin_2"/>
</dbReference>
<feature type="domain" description="Cupin type-2" evidence="2">
    <location>
        <begin position="297"/>
        <end position="363"/>
    </location>
</feature>
<keyword evidence="1" id="KW-0560">Oxidoreductase</keyword>
<dbReference type="SUPFAM" id="SSF51182">
    <property type="entry name" value="RmlC-like cupins"/>
    <property type="match status" value="1"/>
</dbReference>
<protein>
    <submittedName>
        <fullName evidence="3">Iron-containing redox enzyme family protein</fullName>
    </submittedName>
</protein>
<organism evidence="3 4">
    <name type="scientific">Thalassomonas actiniarum</name>
    <dbReference type="NCBI Taxonomy" id="485447"/>
    <lineage>
        <taxon>Bacteria</taxon>
        <taxon>Pseudomonadati</taxon>
        <taxon>Pseudomonadota</taxon>
        <taxon>Gammaproteobacteria</taxon>
        <taxon>Alteromonadales</taxon>
        <taxon>Colwelliaceae</taxon>
        <taxon>Thalassomonas</taxon>
    </lineage>
</organism>
<dbReference type="GO" id="GO:0016491">
    <property type="term" value="F:oxidoreductase activity"/>
    <property type="evidence" value="ECO:0007669"/>
    <property type="project" value="UniProtKB-KW"/>
</dbReference>
<dbReference type="AlphaFoldDB" id="A0AAE9YPW7"/>
<reference evidence="3 4" key="1">
    <citation type="journal article" date="2015" name="Genome Announc.">
        <title>Draft Genome Sequences of Marine Isolates of Thalassomonas viridans and Thalassomonas actiniarum.</title>
        <authorList>
            <person name="Olonade I."/>
            <person name="van Zyl L.J."/>
            <person name="Trindade M."/>
        </authorList>
    </citation>
    <scope>NUCLEOTIDE SEQUENCE [LARGE SCALE GENOMIC DNA]</scope>
    <source>
        <strain evidence="3 4">A5K-106</strain>
    </source>
</reference>
<reference evidence="3 4" key="2">
    <citation type="journal article" date="2022" name="Mar. Drugs">
        <title>Bioassay-Guided Fractionation Leads to the Detection of Cholic Acid Generated by the Rare Thalassomonas sp.</title>
        <authorList>
            <person name="Pheiffer F."/>
            <person name="Schneider Y.K."/>
            <person name="Hansen E.H."/>
            <person name="Andersen J.H."/>
            <person name="Isaksson J."/>
            <person name="Busche T."/>
            <person name="R C."/>
            <person name="Kalinowski J."/>
            <person name="Zyl L.V."/>
            <person name="Trindade M."/>
        </authorList>
    </citation>
    <scope>NUCLEOTIDE SEQUENCE [LARGE SCALE GENOMIC DNA]</scope>
    <source>
        <strain evidence="3 4">A5K-106</strain>
    </source>
</reference>
<dbReference type="Proteomes" id="UP000032568">
    <property type="component" value="Chromosome"/>
</dbReference>